<evidence type="ECO:0000256" key="6">
    <source>
        <dbReference type="ARBA" id="ARBA00022692"/>
    </source>
</evidence>
<feature type="transmembrane region" description="Helical" evidence="12">
    <location>
        <begin position="456"/>
        <end position="472"/>
    </location>
</feature>
<evidence type="ECO:0000256" key="3">
    <source>
        <dbReference type="ARBA" id="ARBA00022475"/>
    </source>
</evidence>
<evidence type="ECO:0000256" key="1">
    <source>
        <dbReference type="ARBA" id="ARBA00004651"/>
    </source>
</evidence>
<keyword evidence="8 12" id="KW-0472">Membrane</keyword>
<comment type="function">
    <text evidence="9">Part of the binding-protein-dependent transport system for D-xylose. Probably responsible for the translocation of the substrate across the membrane.</text>
</comment>
<organism evidence="13 14">
    <name type="scientific">Streptomyces axinellae</name>
    <dbReference type="NCBI Taxonomy" id="552788"/>
    <lineage>
        <taxon>Bacteria</taxon>
        <taxon>Bacillati</taxon>
        <taxon>Actinomycetota</taxon>
        <taxon>Actinomycetes</taxon>
        <taxon>Kitasatosporales</taxon>
        <taxon>Streptomycetaceae</taxon>
        <taxon>Streptomyces</taxon>
    </lineage>
</organism>
<gene>
    <name evidence="13" type="ORF">GCM10009863_67840</name>
</gene>
<feature type="transmembrane region" description="Helical" evidence="12">
    <location>
        <begin position="372"/>
        <end position="393"/>
    </location>
</feature>
<keyword evidence="6 12" id="KW-0812">Transmembrane</keyword>
<feature type="transmembrane region" description="Helical" evidence="12">
    <location>
        <begin position="257"/>
        <end position="278"/>
    </location>
</feature>
<dbReference type="Proteomes" id="UP001501447">
    <property type="component" value="Unassembled WGS sequence"/>
</dbReference>
<dbReference type="PANTHER" id="PTHR32196:SF32">
    <property type="entry name" value="XYLOSE TRANSPORT SYSTEM PERMEASE PROTEIN XYLH"/>
    <property type="match status" value="1"/>
</dbReference>
<keyword evidence="2" id="KW-0813">Transport</keyword>
<feature type="transmembrane region" description="Helical" evidence="12">
    <location>
        <begin position="107"/>
        <end position="125"/>
    </location>
</feature>
<feature type="transmembrane region" description="Helical" evidence="12">
    <location>
        <begin position="299"/>
        <end position="317"/>
    </location>
</feature>
<feature type="transmembrane region" description="Helical" evidence="12">
    <location>
        <begin position="166"/>
        <end position="184"/>
    </location>
</feature>
<evidence type="ECO:0000256" key="11">
    <source>
        <dbReference type="SAM" id="MobiDB-lite"/>
    </source>
</evidence>
<evidence type="ECO:0000256" key="7">
    <source>
        <dbReference type="ARBA" id="ARBA00022989"/>
    </source>
</evidence>
<dbReference type="InterPro" id="IPR001851">
    <property type="entry name" value="ABC_transp_permease"/>
</dbReference>
<keyword evidence="5" id="KW-0762">Sugar transport</keyword>
<feature type="transmembrane region" description="Helical" evidence="12">
    <location>
        <begin position="405"/>
        <end position="423"/>
    </location>
</feature>
<feature type="compositionally biased region" description="Low complexity" evidence="11">
    <location>
        <begin position="22"/>
        <end position="31"/>
    </location>
</feature>
<dbReference type="EMBL" id="BAAARJ010000047">
    <property type="protein sequence ID" value="GAA2641059.1"/>
    <property type="molecule type" value="Genomic_DNA"/>
</dbReference>
<evidence type="ECO:0000313" key="14">
    <source>
        <dbReference type="Proteomes" id="UP001501447"/>
    </source>
</evidence>
<dbReference type="PANTHER" id="PTHR32196">
    <property type="entry name" value="ABC TRANSPORTER PERMEASE PROTEIN YPHD-RELATED-RELATED"/>
    <property type="match status" value="1"/>
</dbReference>
<comment type="caution">
    <text evidence="13">The sequence shown here is derived from an EMBL/GenBank/DDBJ whole genome shotgun (WGS) entry which is preliminary data.</text>
</comment>
<keyword evidence="3" id="KW-1003">Cell membrane</keyword>
<evidence type="ECO:0000256" key="9">
    <source>
        <dbReference type="ARBA" id="ARBA00035611"/>
    </source>
</evidence>
<feature type="transmembrane region" description="Helical" evidence="12">
    <location>
        <begin position="430"/>
        <end position="450"/>
    </location>
</feature>
<dbReference type="Pfam" id="PF02653">
    <property type="entry name" value="BPD_transp_2"/>
    <property type="match status" value="1"/>
</dbReference>
<evidence type="ECO:0000256" key="12">
    <source>
        <dbReference type="SAM" id="Phobius"/>
    </source>
</evidence>
<evidence type="ECO:0000313" key="13">
    <source>
        <dbReference type="EMBL" id="GAA2641059.1"/>
    </source>
</evidence>
<evidence type="ECO:0000256" key="5">
    <source>
        <dbReference type="ARBA" id="ARBA00022597"/>
    </source>
</evidence>
<evidence type="ECO:0000256" key="2">
    <source>
        <dbReference type="ARBA" id="ARBA00022448"/>
    </source>
</evidence>
<name>A0ABP6DE69_9ACTN</name>
<feature type="transmembrane region" description="Helical" evidence="12">
    <location>
        <begin position="323"/>
        <end position="341"/>
    </location>
</feature>
<accession>A0ABP6DE69</accession>
<keyword evidence="4" id="KW-0997">Cell inner membrane</keyword>
<evidence type="ECO:0000256" key="4">
    <source>
        <dbReference type="ARBA" id="ARBA00022519"/>
    </source>
</evidence>
<protein>
    <recommendedName>
        <fullName evidence="10">Xylose transport system permease protein XylH</fullName>
    </recommendedName>
</protein>
<evidence type="ECO:0000256" key="8">
    <source>
        <dbReference type="ARBA" id="ARBA00023136"/>
    </source>
</evidence>
<feature type="compositionally biased region" description="Basic and acidic residues" evidence="11">
    <location>
        <begin position="32"/>
        <end position="50"/>
    </location>
</feature>
<evidence type="ECO:0000256" key="10">
    <source>
        <dbReference type="ARBA" id="ARBA00035686"/>
    </source>
</evidence>
<feature type="transmembrane region" description="Helical" evidence="12">
    <location>
        <begin position="190"/>
        <end position="210"/>
    </location>
</feature>
<dbReference type="CDD" id="cd06579">
    <property type="entry name" value="TM_PBP1_transp_AraH_like"/>
    <property type="match status" value="1"/>
</dbReference>
<keyword evidence="7 12" id="KW-1133">Transmembrane helix</keyword>
<comment type="subcellular location">
    <subcellularLocation>
        <location evidence="1">Cell membrane</location>
        <topology evidence="1">Multi-pass membrane protein</topology>
    </subcellularLocation>
</comment>
<feature type="transmembrane region" description="Helical" evidence="12">
    <location>
        <begin position="217"/>
        <end position="237"/>
    </location>
</feature>
<feature type="region of interest" description="Disordered" evidence="11">
    <location>
        <begin position="1"/>
        <end position="65"/>
    </location>
</feature>
<sequence length="482" mass="48600">MTTGTPADGTEDAQTPDESPSAGTAGKATGKTTDKADKAENKPVSTDKKPAGSAKSAGSAGAGAVASGNQGAAPGAVTAVDPRLLVRQEGFKGYANDLLRRLRTGELGSIPVIVGLIVIAIVFQLQDSAFLSANNLSDLFIQSAGTGLIAVGIVFVLILGEIDLSVGSVSGMSAAVLAVLNINHGMNESLALILAILTGMAAGAVHGFFFAKIGVPAFVVTLAGLLGWNGLMLQILGPSGTINLDDDGVVAQLTNHYFADKAAAMGLATVCVLAFLGLSLLDARRRKAVGVPSRPLSEIVLRTVVLAVPAYAAAFVFNSYKGLPLAVVIFIGVVVIGDFVLRRTSYGRKVFAVGGSGEAAARAGISVPMVRITVYAIAGTMAAVGGMFFASQINAANQSSGAGSLLMNCIAAAVIGGTSLFGGRGKTWSALLGALVIQSINSGMALLGTGSAVRDMITGAVLLAAVVIDSVSRRTQKTAGRA</sequence>
<reference evidence="14" key="1">
    <citation type="journal article" date="2019" name="Int. J. Syst. Evol. Microbiol.">
        <title>The Global Catalogue of Microorganisms (GCM) 10K type strain sequencing project: providing services to taxonomists for standard genome sequencing and annotation.</title>
        <authorList>
            <consortium name="The Broad Institute Genomics Platform"/>
            <consortium name="The Broad Institute Genome Sequencing Center for Infectious Disease"/>
            <person name="Wu L."/>
            <person name="Ma J."/>
        </authorList>
    </citation>
    <scope>NUCLEOTIDE SEQUENCE [LARGE SCALE GENOMIC DNA]</scope>
    <source>
        <strain evidence="14">JCM 16373</strain>
    </source>
</reference>
<keyword evidence="14" id="KW-1185">Reference proteome</keyword>
<feature type="transmembrane region" description="Helical" evidence="12">
    <location>
        <begin position="140"/>
        <end position="159"/>
    </location>
</feature>
<dbReference type="RefSeq" id="WP_344570910.1">
    <property type="nucleotide sequence ID" value="NZ_BAAARJ010000047.1"/>
</dbReference>
<proteinExistence type="predicted"/>
<feature type="compositionally biased region" description="Low complexity" evidence="11">
    <location>
        <begin position="51"/>
        <end position="65"/>
    </location>
</feature>